<comment type="similarity">
    <text evidence="2">Belongs to the parvin family.</text>
</comment>
<comment type="caution">
    <text evidence="18">The sequence shown here is derived from an EMBL/GenBank/DDBJ whole genome shotgun (WGS) entry which is preliminary data.</text>
</comment>
<dbReference type="GO" id="GO:0004176">
    <property type="term" value="F:ATP-dependent peptidase activity"/>
    <property type="evidence" value="ECO:0007669"/>
    <property type="project" value="InterPro"/>
</dbReference>
<comment type="subcellular location">
    <subcellularLocation>
        <location evidence="1">Cytoplasm</location>
        <location evidence="1">Cytoskeleton</location>
    </subcellularLocation>
</comment>
<dbReference type="InterPro" id="IPR033135">
    <property type="entry name" value="ClpP_His_AS"/>
</dbReference>
<protein>
    <recommendedName>
        <fullName evidence="15">ATP-dependent Clp protease proteolytic subunit</fullName>
        <ecNumber evidence="14">3.4.21.92</ecNumber>
    </recommendedName>
</protein>
<evidence type="ECO:0000256" key="9">
    <source>
        <dbReference type="ARBA" id="ARBA00022889"/>
    </source>
</evidence>
<evidence type="ECO:0000256" key="7">
    <source>
        <dbReference type="ARBA" id="ARBA00022801"/>
    </source>
</evidence>
<dbReference type="Proteomes" id="UP000290809">
    <property type="component" value="Unassembled WGS sequence"/>
</dbReference>
<evidence type="ECO:0000256" key="8">
    <source>
        <dbReference type="ARBA" id="ARBA00022825"/>
    </source>
</evidence>
<dbReference type="InterPro" id="IPR001715">
    <property type="entry name" value="CH_dom"/>
</dbReference>
<dbReference type="GO" id="GO:0009368">
    <property type="term" value="C:endopeptidase Clp complex"/>
    <property type="evidence" value="ECO:0007669"/>
    <property type="project" value="TreeGrafter"/>
</dbReference>
<dbReference type="Gene3D" id="1.10.418.10">
    <property type="entry name" value="Calponin-like domain"/>
    <property type="match status" value="1"/>
</dbReference>
<dbReference type="EMBL" id="QMKO01001671">
    <property type="protein sequence ID" value="RTG87508.1"/>
    <property type="molecule type" value="Genomic_DNA"/>
</dbReference>
<dbReference type="GO" id="GO:0007155">
    <property type="term" value="P:cell adhesion"/>
    <property type="evidence" value="ECO:0007669"/>
    <property type="project" value="UniProtKB-KW"/>
</dbReference>
<evidence type="ECO:0000256" key="15">
    <source>
        <dbReference type="RuleBase" id="RU003567"/>
    </source>
</evidence>
<dbReference type="GO" id="GO:0051117">
    <property type="term" value="F:ATPase binding"/>
    <property type="evidence" value="ECO:0007669"/>
    <property type="project" value="TreeGrafter"/>
</dbReference>
<keyword evidence="9" id="KW-0130">Cell adhesion</keyword>
<keyword evidence="8 14" id="KW-0720">Serine protease</keyword>
<dbReference type="Pfam" id="PF00574">
    <property type="entry name" value="CLP_protease"/>
    <property type="match status" value="1"/>
</dbReference>
<dbReference type="InterPro" id="IPR001907">
    <property type="entry name" value="ClpP"/>
</dbReference>
<feature type="region of interest" description="Disordered" evidence="16">
    <location>
        <begin position="197"/>
        <end position="226"/>
    </location>
</feature>
<keyword evidence="10" id="KW-0009">Actin-binding</keyword>
<dbReference type="PROSITE" id="PS00381">
    <property type="entry name" value="CLP_PROTEASE_SER"/>
    <property type="match status" value="1"/>
</dbReference>
<dbReference type="FunFam" id="1.10.418.10:FF:000011">
    <property type="entry name" value="Parvin, beta"/>
    <property type="match status" value="1"/>
</dbReference>
<evidence type="ECO:0000256" key="12">
    <source>
        <dbReference type="PROSITE-ProRule" id="PRU10085"/>
    </source>
</evidence>
<feature type="domain" description="Calponin-homology (CH)" evidence="17">
    <location>
        <begin position="313"/>
        <end position="422"/>
    </location>
</feature>
<dbReference type="HAMAP" id="MF_00444">
    <property type="entry name" value="ClpP"/>
    <property type="match status" value="1"/>
</dbReference>
<proteinExistence type="inferred from homology"/>
<dbReference type="GO" id="GO:0005856">
    <property type="term" value="C:cytoskeleton"/>
    <property type="evidence" value="ECO:0007669"/>
    <property type="project" value="UniProtKB-SubCell"/>
</dbReference>
<dbReference type="GO" id="GO:0004252">
    <property type="term" value="F:serine-type endopeptidase activity"/>
    <property type="evidence" value="ECO:0007669"/>
    <property type="project" value="UniProtKB-EC"/>
</dbReference>
<keyword evidence="7 14" id="KW-0378">Hydrolase</keyword>
<dbReference type="CDD" id="cd07017">
    <property type="entry name" value="S14_ClpP_2"/>
    <property type="match status" value="1"/>
</dbReference>
<sequence>MALQYMRCSPFSRMLTRYALFQCRFIKNLSLKSFHTGFQNHMPLIPMVLDKTTNVERYYDIYSRLLKDRIICLMGAVTDEIAGSVIAQLLFLQSEDKKIPIHLYINSPGGVVTAGLAIYDTMQFIRPPVATLCIGQASSMGSLLLAAGSPGCRFALPHSRIMVHQPSGSAHGQASDIKIQAEEIIRTRNVINTIYERHTKQSQEPQSGNLQSPGTPRRGVGPGAANFGGGIYGPNVGGGADSRESGFLAKLNTLSRSRRRKQEAEELAAEARQAMEDPLLPAPLDLGTDGYQLAEGEERSMIEPQSKDHPLVHDLSCSLIEWINTELVDDRILVRDLEADLYDGQVLQKLIEKLLNIKIDHPEVAQTEIGQKQRLKIVIDEINGALGISPVRAAQLWPVSAVYNRDLVAILRLLVALVHKFSPAIILPRKVQLTVLIVRKINGILQHRRQIEPITDIGDEQGIYICQTLINDLFYSNNFLMYE</sequence>
<dbReference type="NCBIfam" id="NF001368">
    <property type="entry name" value="PRK00277.1"/>
    <property type="match status" value="1"/>
</dbReference>
<evidence type="ECO:0000256" key="5">
    <source>
        <dbReference type="ARBA" id="ARBA00022670"/>
    </source>
</evidence>
<dbReference type="InterPro" id="IPR036872">
    <property type="entry name" value="CH_dom_sf"/>
</dbReference>
<evidence type="ECO:0000256" key="16">
    <source>
        <dbReference type="SAM" id="MobiDB-lite"/>
    </source>
</evidence>
<feature type="active site" evidence="13">
    <location>
        <position position="164"/>
    </location>
</feature>
<dbReference type="Gene3D" id="3.90.226.10">
    <property type="entry name" value="2-enoyl-CoA Hydratase, Chain A, domain 1"/>
    <property type="match status" value="1"/>
</dbReference>
<evidence type="ECO:0000256" key="6">
    <source>
        <dbReference type="ARBA" id="ARBA00022737"/>
    </source>
</evidence>
<dbReference type="PROSITE" id="PS00382">
    <property type="entry name" value="CLP_PROTEASE_HIS"/>
    <property type="match status" value="1"/>
</dbReference>
<keyword evidence="11" id="KW-0206">Cytoskeleton</keyword>
<dbReference type="Pfam" id="PF00307">
    <property type="entry name" value="CH"/>
    <property type="match status" value="1"/>
</dbReference>
<dbReference type="PANTHER" id="PTHR10381:SF11">
    <property type="entry name" value="ATP-DEPENDENT CLP PROTEASE PROTEOLYTIC SUBUNIT, MITOCHONDRIAL"/>
    <property type="match status" value="1"/>
</dbReference>
<evidence type="ECO:0000256" key="2">
    <source>
        <dbReference type="ARBA" id="ARBA00005666"/>
    </source>
</evidence>
<dbReference type="PROSITE" id="PS50021">
    <property type="entry name" value="CH"/>
    <property type="match status" value="1"/>
</dbReference>
<feature type="compositionally biased region" description="Polar residues" evidence="16">
    <location>
        <begin position="202"/>
        <end position="214"/>
    </location>
</feature>
<dbReference type="GO" id="GO:0006515">
    <property type="term" value="P:protein quality control for misfolded or incompletely synthesized proteins"/>
    <property type="evidence" value="ECO:0007669"/>
    <property type="project" value="TreeGrafter"/>
</dbReference>
<dbReference type="GO" id="GO:0003779">
    <property type="term" value="F:actin binding"/>
    <property type="evidence" value="ECO:0007669"/>
    <property type="project" value="UniProtKB-KW"/>
</dbReference>
<gene>
    <name evidence="18" type="ORF">DC041_0000632</name>
</gene>
<dbReference type="InterPro" id="IPR023562">
    <property type="entry name" value="ClpP/TepA"/>
</dbReference>
<reference evidence="18 19" key="1">
    <citation type="journal article" date="2019" name="PLoS Pathog.">
        <title>Genome sequence of the bovine parasite Schistosoma bovis Tanzania.</title>
        <authorList>
            <person name="Oey H."/>
            <person name="Zakrzewski M."/>
            <person name="Gobert G."/>
            <person name="Gravermann K."/>
            <person name="Stoye J."/>
            <person name="Jones M."/>
            <person name="Mcmanus D."/>
            <person name="Krause L."/>
        </authorList>
    </citation>
    <scope>NUCLEOTIDE SEQUENCE [LARGE SCALE GENOMIC DNA]</scope>
    <source>
        <strain evidence="18 19">TAN1997</strain>
    </source>
</reference>
<dbReference type="AlphaFoldDB" id="A0A430QIH6"/>
<evidence type="ECO:0000256" key="1">
    <source>
        <dbReference type="ARBA" id="ARBA00004245"/>
    </source>
</evidence>
<evidence type="ECO:0000313" key="19">
    <source>
        <dbReference type="Proteomes" id="UP000290809"/>
    </source>
</evidence>
<evidence type="ECO:0000256" key="13">
    <source>
        <dbReference type="PROSITE-ProRule" id="PRU10086"/>
    </source>
</evidence>
<name>A0A430QIH6_SCHBO</name>
<feature type="active site" evidence="12">
    <location>
        <position position="139"/>
    </location>
</feature>
<keyword evidence="19" id="KW-1185">Reference proteome</keyword>
<evidence type="ECO:0000259" key="17">
    <source>
        <dbReference type="PROSITE" id="PS50021"/>
    </source>
</evidence>
<dbReference type="InterPro" id="IPR029045">
    <property type="entry name" value="ClpP/crotonase-like_dom_sf"/>
</dbReference>
<keyword evidence="5 14" id="KW-0645">Protease</keyword>
<evidence type="ECO:0000313" key="18">
    <source>
        <dbReference type="EMBL" id="RTG87508.1"/>
    </source>
</evidence>
<dbReference type="SUPFAM" id="SSF47576">
    <property type="entry name" value="Calponin-homology domain, CH-domain"/>
    <property type="match status" value="1"/>
</dbReference>
<dbReference type="CDD" id="cd21221">
    <property type="entry name" value="CH_PARV_rpt1"/>
    <property type="match status" value="1"/>
</dbReference>
<dbReference type="STRING" id="6184.A0A430QIH6"/>
<dbReference type="PANTHER" id="PTHR10381">
    <property type="entry name" value="ATP-DEPENDENT CLP PROTEASE PROTEOLYTIC SUBUNIT"/>
    <property type="match status" value="1"/>
</dbReference>
<dbReference type="InterPro" id="IPR018215">
    <property type="entry name" value="ClpP_Ser_AS"/>
</dbReference>
<evidence type="ECO:0000256" key="3">
    <source>
        <dbReference type="ARBA" id="ARBA00007039"/>
    </source>
</evidence>
<evidence type="ECO:0000256" key="10">
    <source>
        <dbReference type="ARBA" id="ARBA00023203"/>
    </source>
</evidence>
<comment type="similarity">
    <text evidence="3 15">Belongs to the peptidase S14 family.</text>
</comment>
<evidence type="ECO:0000256" key="14">
    <source>
        <dbReference type="RuleBase" id="RU000549"/>
    </source>
</evidence>
<organism evidence="18 19">
    <name type="scientific">Schistosoma bovis</name>
    <name type="common">Blood fluke</name>
    <dbReference type="NCBI Taxonomy" id="6184"/>
    <lineage>
        <taxon>Eukaryota</taxon>
        <taxon>Metazoa</taxon>
        <taxon>Spiralia</taxon>
        <taxon>Lophotrochozoa</taxon>
        <taxon>Platyhelminthes</taxon>
        <taxon>Trematoda</taxon>
        <taxon>Digenea</taxon>
        <taxon>Strigeidida</taxon>
        <taxon>Schistosomatoidea</taxon>
        <taxon>Schistosomatidae</taxon>
        <taxon>Schistosoma</taxon>
    </lineage>
</organism>
<dbReference type="EC" id="3.4.21.92" evidence="14"/>
<keyword evidence="4" id="KW-0963">Cytoplasm</keyword>
<dbReference type="PRINTS" id="PR00127">
    <property type="entry name" value="CLPPROTEASEP"/>
</dbReference>
<evidence type="ECO:0000256" key="11">
    <source>
        <dbReference type="ARBA" id="ARBA00023212"/>
    </source>
</evidence>
<accession>A0A430QIH6</accession>
<dbReference type="SUPFAM" id="SSF52096">
    <property type="entry name" value="ClpP/crotonase"/>
    <property type="match status" value="1"/>
</dbReference>
<evidence type="ECO:0000256" key="4">
    <source>
        <dbReference type="ARBA" id="ARBA00022490"/>
    </source>
</evidence>
<keyword evidence="6" id="KW-0677">Repeat</keyword>